<comment type="caution">
    <text evidence="1">The sequence shown here is derived from an EMBL/GenBank/DDBJ whole genome shotgun (WGS) entry which is preliminary data.</text>
</comment>
<feature type="non-terminal residue" evidence="1">
    <location>
        <position position="1"/>
    </location>
</feature>
<dbReference type="EMBL" id="CAJNOK010025159">
    <property type="protein sequence ID" value="CAF1386512.1"/>
    <property type="molecule type" value="Genomic_DNA"/>
</dbReference>
<dbReference type="AlphaFoldDB" id="A0A8S2F7M6"/>
<evidence type="ECO:0000313" key="3">
    <source>
        <dbReference type="Proteomes" id="UP000677228"/>
    </source>
</evidence>
<accession>A0A8S2F7M6</accession>
<evidence type="ECO:0000313" key="2">
    <source>
        <dbReference type="EMBL" id="CAF4194416.1"/>
    </source>
</evidence>
<reference evidence="1" key="1">
    <citation type="submission" date="2021-02" db="EMBL/GenBank/DDBJ databases">
        <authorList>
            <person name="Nowell W R."/>
        </authorList>
    </citation>
    <scope>NUCLEOTIDE SEQUENCE</scope>
</reference>
<dbReference type="Proteomes" id="UP000677228">
    <property type="component" value="Unassembled WGS sequence"/>
</dbReference>
<dbReference type="EMBL" id="CAJOBA010046856">
    <property type="protein sequence ID" value="CAF4194416.1"/>
    <property type="molecule type" value="Genomic_DNA"/>
</dbReference>
<dbReference type="Proteomes" id="UP000682733">
    <property type="component" value="Unassembled WGS sequence"/>
</dbReference>
<sequence>MVIAIVTSRSRRDLGVTVGLGLRIDLKDDRWQKLYSPLNDYRPTNH</sequence>
<name>A0A8S2F7M6_9BILA</name>
<evidence type="ECO:0000313" key="1">
    <source>
        <dbReference type="EMBL" id="CAF1386512.1"/>
    </source>
</evidence>
<proteinExistence type="predicted"/>
<gene>
    <name evidence="1" type="ORF">OVA965_LOCUS32359</name>
    <name evidence="2" type="ORF">TMI583_LOCUS33216</name>
</gene>
<organism evidence="1 3">
    <name type="scientific">Didymodactylos carnosus</name>
    <dbReference type="NCBI Taxonomy" id="1234261"/>
    <lineage>
        <taxon>Eukaryota</taxon>
        <taxon>Metazoa</taxon>
        <taxon>Spiralia</taxon>
        <taxon>Gnathifera</taxon>
        <taxon>Rotifera</taxon>
        <taxon>Eurotatoria</taxon>
        <taxon>Bdelloidea</taxon>
        <taxon>Philodinida</taxon>
        <taxon>Philodinidae</taxon>
        <taxon>Didymodactylos</taxon>
    </lineage>
</organism>
<protein>
    <submittedName>
        <fullName evidence="1">Uncharacterized protein</fullName>
    </submittedName>
</protein>